<dbReference type="Proteomes" id="UP001150941">
    <property type="component" value="Unassembled WGS sequence"/>
</dbReference>
<evidence type="ECO:0008006" key="4">
    <source>
        <dbReference type="Google" id="ProtNLM"/>
    </source>
</evidence>
<feature type="region of interest" description="Disordered" evidence="1">
    <location>
        <begin position="88"/>
        <end position="113"/>
    </location>
</feature>
<evidence type="ECO:0000313" key="3">
    <source>
        <dbReference type="Proteomes" id="UP001150941"/>
    </source>
</evidence>
<dbReference type="InterPro" id="IPR016181">
    <property type="entry name" value="Acyl_CoA_acyltransferase"/>
</dbReference>
<keyword evidence="3" id="KW-1185">Reference proteome</keyword>
<comment type="caution">
    <text evidence="2">The sequence shown here is derived from an EMBL/GenBank/DDBJ whole genome shotgun (WGS) entry which is preliminary data.</text>
</comment>
<dbReference type="RefSeq" id="XP_058326773.1">
    <property type="nucleotide sequence ID" value="XM_058478443.1"/>
</dbReference>
<proteinExistence type="predicted"/>
<dbReference type="OrthoDB" id="61870at2759"/>
<reference evidence="2" key="1">
    <citation type="submission" date="2022-11" db="EMBL/GenBank/DDBJ databases">
        <authorList>
            <person name="Petersen C."/>
        </authorList>
    </citation>
    <scope>NUCLEOTIDE SEQUENCE</scope>
    <source>
        <strain evidence="2">IBT 19713</strain>
    </source>
</reference>
<name>A0A9W9NHL6_9EURO</name>
<dbReference type="Gene3D" id="3.40.630.30">
    <property type="match status" value="1"/>
</dbReference>
<dbReference type="GeneID" id="83205746"/>
<gene>
    <name evidence="2" type="ORF">N7468_009147</name>
</gene>
<dbReference type="AlphaFoldDB" id="A0A9W9NHL6"/>
<feature type="compositionally biased region" description="Low complexity" evidence="1">
    <location>
        <begin position="92"/>
        <end position="112"/>
    </location>
</feature>
<accession>A0A9W9NHL6</accession>
<evidence type="ECO:0000313" key="2">
    <source>
        <dbReference type="EMBL" id="KAJ5219943.1"/>
    </source>
</evidence>
<dbReference type="PANTHER" id="PTHR20958">
    <property type="entry name" value="GLYCINE N-ACYLTRANSFERASE-LIKE PROTEIN"/>
    <property type="match status" value="1"/>
</dbReference>
<dbReference type="SUPFAM" id="SSF55729">
    <property type="entry name" value="Acyl-CoA N-acyltransferases (Nat)"/>
    <property type="match status" value="1"/>
</dbReference>
<dbReference type="InterPro" id="IPR053225">
    <property type="entry name" value="Acyl-CoA_N-acyltransferase"/>
</dbReference>
<organism evidence="2 3">
    <name type="scientific">Penicillium chermesinum</name>
    <dbReference type="NCBI Taxonomy" id="63820"/>
    <lineage>
        <taxon>Eukaryota</taxon>
        <taxon>Fungi</taxon>
        <taxon>Dikarya</taxon>
        <taxon>Ascomycota</taxon>
        <taxon>Pezizomycotina</taxon>
        <taxon>Eurotiomycetes</taxon>
        <taxon>Eurotiomycetidae</taxon>
        <taxon>Eurotiales</taxon>
        <taxon>Aspergillaceae</taxon>
        <taxon>Penicillium</taxon>
    </lineage>
</organism>
<protein>
    <recommendedName>
        <fullName evidence="4">FR47-like domain-containing protein</fullName>
    </recommendedName>
</protein>
<dbReference type="PANTHER" id="PTHR20958:SF6">
    <property type="entry name" value="GLYCINE N-ACYLTRANSFERASE-LIKE PROTEIN"/>
    <property type="match status" value="1"/>
</dbReference>
<evidence type="ECO:0000256" key="1">
    <source>
        <dbReference type="SAM" id="MobiDB-lite"/>
    </source>
</evidence>
<reference evidence="2" key="2">
    <citation type="journal article" date="2023" name="IMA Fungus">
        <title>Comparative genomic study of the Penicillium genus elucidates a diverse pangenome and 15 lateral gene transfer events.</title>
        <authorList>
            <person name="Petersen C."/>
            <person name="Sorensen T."/>
            <person name="Nielsen M.R."/>
            <person name="Sondergaard T.E."/>
            <person name="Sorensen J.L."/>
            <person name="Fitzpatrick D.A."/>
            <person name="Frisvad J.C."/>
            <person name="Nielsen K.L."/>
        </authorList>
    </citation>
    <scope>NUCLEOTIDE SEQUENCE</scope>
    <source>
        <strain evidence="2">IBT 19713</strain>
    </source>
</reference>
<dbReference type="EMBL" id="JAPQKS010000007">
    <property type="protein sequence ID" value="KAJ5219943.1"/>
    <property type="molecule type" value="Genomic_DNA"/>
</dbReference>
<sequence length="408" mass="44265">MDLESAPRIYEHDASILADLATELPLSITLLRRIQHGLAYPSPTAKILSTFPPGAPAPSTPWLAARVDLFRGRETQIVLYSSLENSHSKIQPVSPSSSPKPAGPSTSASGPAPHHHDYLVATLDVPQSTKDLARDQLLALLSYVKTHLRPAYLTFLAAQPPALQAAQAGVALIPAPDPRAFLLGSLHTGLYSLLLLSGEFAPSPSSEESQAALPGIKVHRVDNPPYEKYFFPRTCFTPREDGEASGSVPLPAGYRYADRRGRVGVLAEHLDLVQSRTHIPRSREQLSMMPGVAVYKDVDGDGEEEELPIAWAFLGLDGPLATLHVEPEHRGKGLALALSRETMRRGMNAEGPFGAVRSGIVDERVARLVGDWVHTEVAAYNKASKRVMEKIGGEVRSTVMWTVIELLD</sequence>